<keyword evidence="8" id="KW-1185">Reference proteome</keyword>
<feature type="transmembrane region" description="Helical" evidence="5">
    <location>
        <begin position="182"/>
        <end position="202"/>
    </location>
</feature>
<accession>A0A2R4W2P6</accession>
<keyword evidence="4 5" id="KW-0472">Membrane</keyword>
<evidence type="ECO:0000256" key="5">
    <source>
        <dbReference type="HAMAP-Rule" id="MF_01350"/>
    </source>
</evidence>
<sequence length="333" mass="37297">MLLDVVILIVKVAIVLGVLLLHVAYAVYFERKILGHIQARLGPTEVGPLGLFQPFADLIKLFFKEDNIPFGADKVLFTIAPVIVVTCVMTSFSVIPYAAGWVLANINVGLLLILAMGSLGVYGIIIAGYSSNSKYAFLGSLRSSAQIISYEIPMGVALLAVLIMSGSLNLSDIVYAQEKLPWGMFIFPQIIGFFVFLVCAFAETNRTPFDLPEAETELVAGYLTEYSGFRWGLFFLAEYSAMYVMSSMLTICFLGGWTLPPFLTSLLPFLNLVPGIVWFLLKVYFFMFFYIWVRGTVPRYRFDQLLKIGWKFLLPLSLTNLFIIMIIKKVFLP</sequence>
<comment type="similarity">
    <text evidence="5 6">Belongs to the complex I subunit 1 family.</text>
</comment>
<evidence type="ECO:0000313" key="7">
    <source>
        <dbReference type="EMBL" id="AWB11043.1"/>
    </source>
</evidence>
<keyword evidence="5" id="KW-1278">Translocase</keyword>
<keyword evidence="2 5" id="KW-0812">Transmembrane</keyword>
<evidence type="ECO:0000256" key="2">
    <source>
        <dbReference type="ARBA" id="ARBA00022692"/>
    </source>
</evidence>
<dbReference type="NCBIfam" id="NF004741">
    <property type="entry name" value="PRK06076.1-2"/>
    <property type="match status" value="1"/>
</dbReference>
<feature type="transmembrane region" description="Helical" evidence="5">
    <location>
        <begin position="110"/>
        <end position="129"/>
    </location>
</feature>
<evidence type="ECO:0000256" key="4">
    <source>
        <dbReference type="ARBA" id="ARBA00023136"/>
    </source>
</evidence>
<feature type="transmembrane region" description="Helical" evidence="5">
    <location>
        <begin position="6"/>
        <end position="28"/>
    </location>
</feature>
<dbReference type="EC" id="7.1.1.-" evidence="5"/>
<gene>
    <name evidence="5" type="primary">nuoH</name>
    <name evidence="7" type="ORF">TDSAC_1707</name>
</gene>
<evidence type="ECO:0000256" key="1">
    <source>
        <dbReference type="ARBA" id="ARBA00004141"/>
    </source>
</evidence>
<dbReference type="KEGG" id="taci:TDSAC_1707"/>
<dbReference type="RefSeq" id="WP_108310044.1">
    <property type="nucleotide sequence ID" value="NZ_CP020921.1"/>
</dbReference>
<evidence type="ECO:0000256" key="6">
    <source>
        <dbReference type="RuleBase" id="RU000471"/>
    </source>
</evidence>
<keyword evidence="5 6" id="KW-0520">NAD</keyword>
<dbReference type="PANTHER" id="PTHR11432:SF3">
    <property type="entry name" value="NADH-UBIQUINONE OXIDOREDUCTASE CHAIN 1"/>
    <property type="match status" value="1"/>
</dbReference>
<dbReference type="InterPro" id="IPR001694">
    <property type="entry name" value="NADH_UbQ_OxRdtase_su1/FPO"/>
</dbReference>
<dbReference type="AlphaFoldDB" id="A0A2R4W2P6"/>
<protein>
    <recommendedName>
        <fullName evidence="5">NADH-quinone oxidoreductase subunit H</fullName>
        <ecNumber evidence="5">7.1.1.-</ecNumber>
    </recommendedName>
    <alternativeName>
        <fullName evidence="5">NADH dehydrogenase I subunit H</fullName>
    </alternativeName>
    <alternativeName>
        <fullName evidence="5">NDH-1 subunit H</fullName>
    </alternativeName>
</protein>
<dbReference type="PROSITE" id="PS00668">
    <property type="entry name" value="COMPLEX1_ND1_2"/>
    <property type="match status" value="1"/>
</dbReference>
<dbReference type="HAMAP" id="MF_01350">
    <property type="entry name" value="NDH1_NuoH"/>
    <property type="match status" value="1"/>
</dbReference>
<dbReference type="OrthoDB" id="9803734at2"/>
<feature type="transmembrane region" description="Helical" evidence="5">
    <location>
        <begin position="269"/>
        <end position="293"/>
    </location>
</feature>
<organism evidence="7 8">
    <name type="scientific">Thermodesulfobium acidiphilum</name>
    <dbReference type="NCBI Taxonomy" id="1794699"/>
    <lineage>
        <taxon>Bacteria</taxon>
        <taxon>Pseudomonadati</taxon>
        <taxon>Thermodesulfobiota</taxon>
        <taxon>Thermodesulfobiia</taxon>
        <taxon>Thermodesulfobiales</taxon>
        <taxon>Thermodesulfobiaceae</taxon>
        <taxon>Thermodesulfobium</taxon>
    </lineage>
</organism>
<name>A0A2R4W2P6_THEAF</name>
<dbReference type="Pfam" id="PF00146">
    <property type="entry name" value="NADHdh"/>
    <property type="match status" value="1"/>
</dbReference>
<dbReference type="PANTHER" id="PTHR11432">
    <property type="entry name" value="NADH DEHYDROGENASE SUBUNIT 1"/>
    <property type="match status" value="1"/>
</dbReference>
<dbReference type="GO" id="GO:0016655">
    <property type="term" value="F:oxidoreductase activity, acting on NAD(P)H, quinone or similar compound as acceptor"/>
    <property type="evidence" value="ECO:0007669"/>
    <property type="project" value="UniProtKB-UniRule"/>
</dbReference>
<dbReference type="Proteomes" id="UP000244792">
    <property type="component" value="Chromosome"/>
</dbReference>
<proteinExistence type="inferred from homology"/>
<evidence type="ECO:0000313" key="8">
    <source>
        <dbReference type="Proteomes" id="UP000244792"/>
    </source>
</evidence>
<keyword evidence="5" id="KW-1003">Cell membrane</keyword>
<dbReference type="GO" id="GO:0003954">
    <property type="term" value="F:NADH dehydrogenase activity"/>
    <property type="evidence" value="ECO:0007669"/>
    <property type="project" value="TreeGrafter"/>
</dbReference>
<feature type="transmembrane region" description="Helical" evidence="5">
    <location>
        <begin position="305"/>
        <end position="327"/>
    </location>
</feature>
<feature type="transmembrane region" description="Helical" evidence="5">
    <location>
        <begin position="233"/>
        <end position="257"/>
    </location>
</feature>
<feature type="transmembrane region" description="Helical" evidence="5">
    <location>
        <begin position="75"/>
        <end position="98"/>
    </location>
</feature>
<dbReference type="GO" id="GO:0048038">
    <property type="term" value="F:quinone binding"/>
    <property type="evidence" value="ECO:0007669"/>
    <property type="project" value="UniProtKB-KW"/>
</dbReference>
<feature type="transmembrane region" description="Helical" evidence="5">
    <location>
        <begin position="150"/>
        <end position="170"/>
    </location>
</feature>
<dbReference type="InterPro" id="IPR018086">
    <property type="entry name" value="NADH_UbQ_OxRdtase_su1_CS"/>
</dbReference>
<keyword evidence="5" id="KW-0874">Quinone</keyword>
<dbReference type="GO" id="GO:0005886">
    <property type="term" value="C:plasma membrane"/>
    <property type="evidence" value="ECO:0007669"/>
    <property type="project" value="UniProtKB-SubCell"/>
</dbReference>
<comment type="function">
    <text evidence="5">NDH-1 shuttles electrons from NADH, via FMN and iron-sulfur (Fe-S) centers, to quinones in the respiratory chain. The immediate electron acceptor for the enzyme in this species is believed to be ubiquinone. Couples the redox reaction to proton translocation (for every two electrons transferred, four hydrogen ions are translocated across the cytoplasmic membrane), and thus conserves the redox energy in a proton gradient. This subunit may bind ubiquinone.</text>
</comment>
<comment type="subunit">
    <text evidence="5">NDH-1 is composed of 14 different subunits. Subunits NuoA, H, J, K, L, M, N constitute the membrane sector of the complex.</text>
</comment>
<keyword evidence="5" id="KW-0830">Ubiquinone</keyword>
<comment type="subcellular location">
    <subcellularLocation>
        <location evidence="5 6">Cell membrane</location>
        <topology evidence="5 6">Multi-pass membrane protein</topology>
    </subcellularLocation>
    <subcellularLocation>
        <location evidence="1">Membrane</location>
        <topology evidence="1">Multi-pass membrane protein</topology>
    </subcellularLocation>
</comment>
<reference evidence="7 8" key="1">
    <citation type="submission" date="2017-04" db="EMBL/GenBank/DDBJ databases">
        <title>Genomic insights into metabolism of Thermodesulfobium acidiphilum.</title>
        <authorList>
            <person name="Toshchakov S.V."/>
            <person name="Frolov E.N."/>
            <person name="Kublanov I.V."/>
            <person name="Samarov N.I."/>
            <person name="Novikov A."/>
            <person name="Lebedinsky A.V."/>
            <person name="Bonch-Osmolovskaya E.A."/>
            <person name="Chernyh N.A."/>
        </authorList>
    </citation>
    <scope>NUCLEOTIDE SEQUENCE [LARGE SCALE GENOMIC DNA]</scope>
    <source>
        <strain evidence="7 8">3127-1</strain>
    </source>
</reference>
<keyword evidence="3 5" id="KW-1133">Transmembrane helix</keyword>
<dbReference type="EMBL" id="CP020921">
    <property type="protein sequence ID" value="AWB11043.1"/>
    <property type="molecule type" value="Genomic_DNA"/>
</dbReference>
<dbReference type="GO" id="GO:0009060">
    <property type="term" value="P:aerobic respiration"/>
    <property type="evidence" value="ECO:0007669"/>
    <property type="project" value="TreeGrafter"/>
</dbReference>
<evidence type="ECO:0000256" key="3">
    <source>
        <dbReference type="ARBA" id="ARBA00022989"/>
    </source>
</evidence>
<comment type="catalytic activity">
    <reaction evidence="5">
        <text>a quinone + NADH + 5 H(+)(in) = a quinol + NAD(+) + 4 H(+)(out)</text>
        <dbReference type="Rhea" id="RHEA:57888"/>
        <dbReference type="ChEBI" id="CHEBI:15378"/>
        <dbReference type="ChEBI" id="CHEBI:24646"/>
        <dbReference type="ChEBI" id="CHEBI:57540"/>
        <dbReference type="ChEBI" id="CHEBI:57945"/>
        <dbReference type="ChEBI" id="CHEBI:132124"/>
    </reaction>
</comment>